<evidence type="ECO:0000256" key="1">
    <source>
        <dbReference type="ARBA" id="ARBA00004141"/>
    </source>
</evidence>
<keyword evidence="14" id="KW-1185">Reference proteome</keyword>
<dbReference type="Proteomes" id="UP000624703">
    <property type="component" value="Unassembled WGS sequence"/>
</dbReference>
<feature type="transmembrane region" description="Helical" evidence="11">
    <location>
        <begin position="237"/>
        <end position="260"/>
    </location>
</feature>
<proteinExistence type="predicted"/>
<feature type="transmembrane region" description="Helical" evidence="11">
    <location>
        <begin position="65"/>
        <end position="87"/>
    </location>
</feature>
<evidence type="ECO:0000313" key="14">
    <source>
        <dbReference type="Proteomes" id="UP000624703"/>
    </source>
</evidence>
<dbReference type="GO" id="GO:0005254">
    <property type="term" value="F:chloride channel activity"/>
    <property type="evidence" value="ECO:0007669"/>
    <property type="project" value="UniProtKB-KW"/>
</dbReference>
<feature type="transmembrane region" description="Helical" evidence="11">
    <location>
        <begin position="313"/>
        <end position="341"/>
    </location>
</feature>
<feature type="transmembrane region" description="Helical" evidence="11">
    <location>
        <begin position="161"/>
        <end position="185"/>
    </location>
</feature>
<evidence type="ECO:0000256" key="8">
    <source>
        <dbReference type="ARBA" id="ARBA00023214"/>
    </source>
</evidence>
<keyword evidence="5" id="KW-0406">Ion transport</keyword>
<protein>
    <submittedName>
        <fullName evidence="13">Chloride channel protein</fullName>
    </submittedName>
</protein>
<sequence>MTRKQAHFIADWMRSRFSDPQRFLILCVTCGLLCGLAAVAFHLSIHGLFHALWETAESLPQWQFILLMLAAPSFAGLVVGVATCYFAPNAVGSGIPQTKEAYYNYGGKILSANAGWRFILGSIYCGLGNSLGREGPTVHMCSAIASRLGRMAFRKPERVQAMIPVGMAAGIGAAFNAPLSAITFVFEELLDNFSMKALGGIVIAVVIAAAVSRTILGEEPVLSGHLAQDFQTSLWMLVAIPLGLIAGLLGHAFVSSVVSVRGKIKQSKVVVWIRPAIGGLICGMLGLVGFYLTGAMGQEQNTVFSIGYESLNLAFEAELVVGILIALLVLKFFAVICNYATGGSGGLFSPTLFLGGMLGGIVAYGLMKVHAWFPIYGMPDSKEVMGGCVLLGMGAMFAAVIRCPFTSLIIIFEITGNYSLILPLMAGNMLAWQLAKRFHEMPLYDRLLVQDGVCLRQFNAYRGEQDYAHMSVNAIMTSEPYTLYAAGTAGESRRLIKRLDYCYHGYPVLDACGDLMGIVTRHDLEDAEANAVLVELVRGQDLLTITPETSIKQAANSMIARHISQVPVVAEDNPKKLIGLLTLSDIARQQNAQNEIF</sequence>
<evidence type="ECO:0000256" key="3">
    <source>
        <dbReference type="ARBA" id="ARBA00022692"/>
    </source>
</evidence>
<evidence type="ECO:0000256" key="9">
    <source>
        <dbReference type="ARBA" id="ARBA00023303"/>
    </source>
</evidence>
<dbReference type="InterPro" id="IPR050368">
    <property type="entry name" value="ClC-type_chloride_channel"/>
</dbReference>
<keyword evidence="2" id="KW-0813">Transport</keyword>
<dbReference type="EMBL" id="JAENIM010000044">
    <property type="protein sequence ID" value="MBK1792322.1"/>
    <property type="molecule type" value="Genomic_DNA"/>
</dbReference>
<evidence type="ECO:0000256" key="10">
    <source>
        <dbReference type="PROSITE-ProRule" id="PRU00703"/>
    </source>
</evidence>
<dbReference type="SMART" id="SM00116">
    <property type="entry name" value="CBS"/>
    <property type="match status" value="2"/>
</dbReference>
<dbReference type="Pfam" id="PF00571">
    <property type="entry name" value="CBS"/>
    <property type="match status" value="2"/>
</dbReference>
<dbReference type="PROSITE" id="PS51371">
    <property type="entry name" value="CBS"/>
    <property type="match status" value="2"/>
</dbReference>
<dbReference type="Gene3D" id="1.10.3080.10">
    <property type="entry name" value="Clc chloride channel"/>
    <property type="match status" value="1"/>
</dbReference>
<keyword evidence="10" id="KW-0129">CBS domain</keyword>
<keyword evidence="9" id="KW-0407">Ion channel</keyword>
<keyword evidence="7" id="KW-0869">Chloride channel</keyword>
<evidence type="ECO:0000256" key="5">
    <source>
        <dbReference type="ARBA" id="ARBA00023065"/>
    </source>
</evidence>
<dbReference type="SUPFAM" id="SSF54631">
    <property type="entry name" value="CBS-domain pair"/>
    <property type="match status" value="1"/>
</dbReference>
<evidence type="ECO:0000259" key="12">
    <source>
        <dbReference type="PROSITE" id="PS51371"/>
    </source>
</evidence>
<dbReference type="InterPro" id="IPR014743">
    <property type="entry name" value="Cl-channel_core"/>
</dbReference>
<evidence type="ECO:0000256" key="2">
    <source>
        <dbReference type="ARBA" id="ARBA00022448"/>
    </source>
</evidence>
<keyword evidence="4 11" id="KW-1133">Transmembrane helix</keyword>
<dbReference type="RefSeq" id="WP_200312334.1">
    <property type="nucleotide sequence ID" value="NZ_JAENIM010000044.1"/>
</dbReference>
<evidence type="ECO:0000256" key="11">
    <source>
        <dbReference type="SAM" id="Phobius"/>
    </source>
</evidence>
<dbReference type="InterPro" id="IPR001807">
    <property type="entry name" value="ClC"/>
</dbReference>
<comment type="subcellular location">
    <subcellularLocation>
        <location evidence="1">Membrane</location>
        <topology evidence="1">Multi-pass membrane protein</topology>
    </subcellularLocation>
</comment>
<evidence type="ECO:0000256" key="7">
    <source>
        <dbReference type="ARBA" id="ARBA00023173"/>
    </source>
</evidence>
<evidence type="ECO:0000313" key="13">
    <source>
        <dbReference type="EMBL" id="MBK1792322.1"/>
    </source>
</evidence>
<keyword evidence="3 11" id="KW-0812">Transmembrane</keyword>
<feature type="transmembrane region" description="Helical" evidence="11">
    <location>
        <begin position="418"/>
        <end position="435"/>
    </location>
</feature>
<dbReference type="GO" id="GO:0034707">
    <property type="term" value="C:chloride channel complex"/>
    <property type="evidence" value="ECO:0007669"/>
    <property type="project" value="UniProtKB-KW"/>
</dbReference>
<keyword evidence="6 11" id="KW-0472">Membrane</keyword>
<dbReference type="Pfam" id="PF00654">
    <property type="entry name" value="Voltage_CLC"/>
    <property type="match status" value="1"/>
</dbReference>
<accession>A0A8J7MGB5</accession>
<evidence type="ECO:0000256" key="4">
    <source>
        <dbReference type="ARBA" id="ARBA00022989"/>
    </source>
</evidence>
<reference evidence="13" key="1">
    <citation type="submission" date="2021-01" db="EMBL/GenBank/DDBJ databases">
        <title>Modified the classification status of verrucomicrobia.</title>
        <authorList>
            <person name="Feng X."/>
        </authorList>
    </citation>
    <scope>NUCLEOTIDE SEQUENCE</scope>
    <source>
        <strain evidence="13">_KCTC 22039</strain>
    </source>
</reference>
<dbReference type="PANTHER" id="PTHR43427">
    <property type="entry name" value="CHLORIDE CHANNEL PROTEIN CLC-E"/>
    <property type="match status" value="1"/>
</dbReference>
<dbReference type="InterPro" id="IPR046342">
    <property type="entry name" value="CBS_dom_sf"/>
</dbReference>
<feature type="domain" description="CBS" evidence="12">
    <location>
        <begin position="536"/>
        <end position="596"/>
    </location>
</feature>
<organism evidence="13 14">
    <name type="scientific">Persicirhabdus sediminis</name>
    <dbReference type="NCBI Taxonomy" id="454144"/>
    <lineage>
        <taxon>Bacteria</taxon>
        <taxon>Pseudomonadati</taxon>
        <taxon>Verrucomicrobiota</taxon>
        <taxon>Verrucomicrobiia</taxon>
        <taxon>Verrucomicrobiales</taxon>
        <taxon>Verrucomicrobiaceae</taxon>
        <taxon>Persicirhabdus</taxon>
    </lineage>
</organism>
<dbReference type="AlphaFoldDB" id="A0A8J7MGB5"/>
<feature type="transmembrane region" description="Helical" evidence="11">
    <location>
        <begin position="197"/>
        <end position="216"/>
    </location>
</feature>
<dbReference type="InterPro" id="IPR000644">
    <property type="entry name" value="CBS_dom"/>
</dbReference>
<name>A0A8J7MGB5_9BACT</name>
<dbReference type="CDD" id="cd00400">
    <property type="entry name" value="Voltage_gated_ClC"/>
    <property type="match status" value="1"/>
</dbReference>
<dbReference type="PRINTS" id="PR00762">
    <property type="entry name" value="CLCHANNEL"/>
</dbReference>
<feature type="transmembrane region" description="Helical" evidence="11">
    <location>
        <begin position="388"/>
        <end position="412"/>
    </location>
</feature>
<keyword evidence="8" id="KW-0868">Chloride</keyword>
<comment type="caution">
    <text evidence="13">The sequence shown here is derived from an EMBL/GenBank/DDBJ whole genome shotgun (WGS) entry which is preliminary data.</text>
</comment>
<feature type="transmembrane region" description="Helical" evidence="11">
    <location>
        <begin position="272"/>
        <end position="292"/>
    </location>
</feature>
<feature type="transmembrane region" description="Helical" evidence="11">
    <location>
        <begin position="347"/>
        <end position="367"/>
    </location>
</feature>
<dbReference type="SUPFAM" id="SSF81340">
    <property type="entry name" value="Clc chloride channel"/>
    <property type="match status" value="1"/>
</dbReference>
<feature type="transmembrane region" description="Helical" evidence="11">
    <location>
        <begin position="23"/>
        <end position="45"/>
    </location>
</feature>
<gene>
    <name evidence="13" type="ORF">JIN82_14255</name>
</gene>
<dbReference type="CDD" id="cd02205">
    <property type="entry name" value="CBS_pair_SF"/>
    <property type="match status" value="1"/>
</dbReference>
<evidence type="ECO:0000256" key="6">
    <source>
        <dbReference type="ARBA" id="ARBA00023136"/>
    </source>
</evidence>
<dbReference type="Gene3D" id="3.10.580.10">
    <property type="entry name" value="CBS-domain"/>
    <property type="match status" value="1"/>
</dbReference>
<feature type="domain" description="CBS" evidence="12">
    <location>
        <begin position="476"/>
        <end position="535"/>
    </location>
</feature>
<dbReference type="PANTHER" id="PTHR43427:SF6">
    <property type="entry name" value="CHLORIDE CHANNEL PROTEIN CLC-E"/>
    <property type="match status" value="1"/>
</dbReference>